<organism evidence="5 6">
    <name type="scientific">Nocardioides marinisabuli</name>
    <dbReference type="NCBI Taxonomy" id="419476"/>
    <lineage>
        <taxon>Bacteria</taxon>
        <taxon>Bacillati</taxon>
        <taxon>Actinomycetota</taxon>
        <taxon>Actinomycetes</taxon>
        <taxon>Propionibacteriales</taxon>
        <taxon>Nocardioidaceae</taxon>
        <taxon>Nocardioides</taxon>
    </lineage>
</organism>
<name>A0A7Y9JQ72_9ACTN</name>
<evidence type="ECO:0000256" key="1">
    <source>
        <dbReference type="ARBA" id="ARBA00022630"/>
    </source>
</evidence>
<dbReference type="Pfam" id="PF00441">
    <property type="entry name" value="Acyl-CoA_dh_1"/>
    <property type="match status" value="1"/>
</dbReference>
<evidence type="ECO:0000313" key="5">
    <source>
        <dbReference type="EMBL" id="NYD57160.1"/>
    </source>
</evidence>
<dbReference type="Proteomes" id="UP000516957">
    <property type="component" value="Unassembled WGS sequence"/>
</dbReference>
<dbReference type="EC" id="1.3.8.7" evidence="5"/>
<dbReference type="RefSeq" id="WP_179614961.1">
    <property type="nucleotide sequence ID" value="NZ_JACCBE010000001.1"/>
</dbReference>
<evidence type="ECO:0000313" key="6">
    <source>
        <dbReference type="Proteomes" id="UP000516957"/>
    </source>
</evidence>
<keyword evidence="3 5" id="KW-0560">Oxidoreductase</keyword>
<reference evidence="5 6" key="1">
    <citation type="submission" date="2020-07" db="EMBL/GenBank/DDBJ databases">
        <title>Sequencing the genomes of 1000 actinobacteria strains.</title>
        <authorList>
            <person name="Klenk H.-P."/>
        </authorList>
    </citation>
    <scope>NUCLEOTIDE SEQUENCE [LARGE SCALE GENOMIC DNA]</scope>
    <source>
        <strain evidence="5 6">DSM 18965</strain>
    </source>
</reference>
<dbReference type="Gene3D" id="1.20.140.10">
    <property type="entry name" value="Butyryl-CoA Dehydrogenase, subunit A, domain 3"/>
    <property type="match status" value="1"/>
</dbReference>
<dbReference type="InterPro" id="IPR036250">
    <property type="entry name" value="AcylCo_DH-like_C"/>
</dbReference>
<accession>A0A7Y9JQ72</accession>
<dbReference type="GO" id="GO:0070991">
    <property type="term" value="F:medium-chain fatty acyl-CoA dehydrogenase activity"/>
    <property type="evidence" value="ECO:0007669"/>
    <property type="project" value="UniProtKB-EC"/>
</dbReference>
<keyword evidence="1" id="KW-0285">Flavoprotein</keyword>
<dbReference type="SUPFAM" id="SSF47203">
    <property type="entry name" value="Acyl-CoA dehydrogenase C-terminal domain-like"/>
    <property type="match status" value="1"/>
</dbReference>
<dbReference type="InterPro" id="IPR009075">
    <property type="entry name" value="AcylCo_DH/oxidase_C"/>
</dbReference>
<dbReference type="EMBL" id="JACCBE010000001">
    <property type="protein sequence ID" value="NYD57160.1"/>
    <property type="molecule type" value="Genomic_DNA"/>
</dbReference>
<comment type="caution">
    <text evidence="5">The sequence shown here is derived from an EMBL/GenBank/DDBJ whole genome shotgun (WGS) entry which is preliminary data.</text>
</comment>
<gene>
    <name evidence="5" type="ORF">BKA08_001398</name>
</gene>
<dbReference type="PANTHER" id="PTHR43884">
    <property type="entry name" value="ACYL-COA DEHYDROGENASE"/>
    <property type="match status" value="1"/>
</dbReference>
<evidence type="ECO:0000256" key="2">
    <source>
        <dbReference type="ARBA" id="ARBA00022827"/>
    </source>
</evidence>
<feature type="domain" description="Acyl-CoA dehydrogenase/oxidase C-terminal" evidence="4">
    <location>
        <begin position="131"/>
        <end position="239"/>
    </location>
</feature>
<protein>
    <submittedName>
        <fullName evidence="5">Acyl-CoA dehydrogenase</fullName>
        <ecNumber evidence="5">1.3.8.7</ecNumber>
    </submittedName>
</protein>
<evidence type="ECO:0000256" key="3">
    <source>
        <dbReference type="ARBA" id="ARBA00023002"/>
    </source>
</evidence>
<proteinExistence type="predicted"/>
<keyword evidence="2" id="KW-0274">FAD</keyword>
<dbReference type="PANTHER" id="PTHR43884:SF20">
    <property type="entry name" value="ACYL-COA DEHYDROGENASE FADE28"/>
    <property type="match status" value="1"/>
</dbReference>
<evidence type="ECO:0000259" key="4">
    <source>
        <dbReference type="Pfam" id="PF00441"/>
    </source>
</evidence>
<keyword evidence="6" id="KW-1185">Reference proteome</keyword>
<dbReference type="AlphaFoldDB" id="A0A7Y9JQ72"/>
<sequence length="280" mass="29341">MALAELAGYHAVDVPVVEATTAAWLLERAGLPIDGAASHSIPIGPTNLVVGDDGTVSGTLIDVPWGASVDLVVAVDDDGQTVLVASSDATTRPGVDLAGQPRDTLVLEDVRPRGVATGASAEQLRHRAAALRIAQTAGALQATADLTRRYAGERVQFGRPIGAFQAVQAHVVLLEQMAVMTTGLADRLAIEPELHPFDVVAAQVVSAENAVEACRAAHQAHGAIGMTREYRLHTLTRRLHTWSGDFGETIDLSARLGATASQAPSFAQMILDDTRPELAS</sequence>